<gene>
    <name evidence="1" type="ORF">LDC_0177</name>
</gene>
<reference evidence="1" key="1">
    <citation type="submission" date="2010-07" db="EMBL/GenBank/DDBJ databases">
        <authorList>
            <consortium name="CONSOLIDER consortium CSD2007-00005"/>
            <person name="Guazzaroni M.-E."/>
            <person name="Richter M."/>
            <person name="Garcia-Salamanca A."/>
            <person name="Yarza P."/>
            <person name="Ferrer M."/>
        </authorList>
    </citation>
    <scope>NUCLEOTIDE SEQUENCE</scope>
</reference>
<organism evidence="1">
    <name type="scientific">sediment metagenome</name>
    <dbReference type="NCBI Taxonomy" id="749907"/>
    <lineage>
        <taxon>unclassified sequences</taxon>
        <taxon>metagenomes</taxon>
        <taxon>ecological metagenomes</taxon>
    </lineage>
</organism>
<accession>D9PF98</accession>
<comment type="caution">
    <text evidence="1">The sequence shown here is derived from an EMBL/GenBank/DDBJ whole genome shotgun (WGS) entry which is preliminary data.</text>
</comment>
<name>D9PF98_9ZZZZ</name>
<proteinExistence type="predicted"/>
<dbReference type="AlphaFoldDB" id="D9PF98"/>
<reference evidence="1" key="2">
    <citation type="journal article" date="2011" name="Microb. Ecol.">
        <title>Taxonomic and Functional Metagenomic Profiling of the Microbial Community in the Anoxic Sediment of a Sub-saline Shallow Lake (Laguna de Carrizo, Central Spain).</title>
        <authorList>
            <person name="Ferrer M."/>
            <person name="Guazzaroni M.E."/>
            <person name="Richter M."/>
            <person name="Garcia-Salamanca A."/>
            <person name="Yarza P."/>
            <person name="Suarez-Suarez A."/>
            <person name="Solano J."/>
            <person name="Alcaide M."/>
            <person name="van Dillewijn P."/>
            <person name="Molina-Henares M.A."/>
            <person name="Lopez-Cortes N."/>
            <person name="Al-Ramahi Y."/>
            <person name="Guerrero C."/>
            <person name="Acosta A."/>
            <person name="de Eugenio L.I."/>
            <person name="Martinez V."/>
            <person name="Marques S."/>
            <person name="Rojo F."/>
            <person name="Santero E."/>
            <person name="Genilloud O."/>
            <person name="Perez-Perez J."/>
            <person name="Rossello-Mora R."/>
            <person name="Ramos J.L."/>
        </authorList>
    </citation>
    <scope>NUCLEOTIDE SEQUENCE</scope>
</reference>
<protein>
    <submittedName>
        <fullName evidence="1">Uncharacterized protein</fullName>
    </submittedName>
</protein>
<evidence type="ECO:0000313" key="1">
    <source>
        <dbReference type="EMBL" id="EFK97767.1"/>
    </source>
</evidence>
<sequence>MNGMDNGLKCWKCGASLADYTLPLRRLEECRACGAELHACRMCQFYDTSKAKHCQEPIADEVKDKTHANFCDYFRPTPTAWRPEQLSAADQAKAQLEALFGKK</sequence>
<dbReference type="EMBL" id="ADZX01000032">
    <property type="protein sequence ID" value="EFK97767.1"/>
    <property type="molecule type" value="Genomic_DNA"/>
</dbReference>